<dbReference type="InterPro" id="IPR032675">
    <property type="entry name" value="LRR_dom_sf"/>
</dbReference>
<evidence type="ECO:0000313" key="2">
    <source>
        <dbReference type="Proteomes" id="UP000756132"/>
    </source>
</evidence>
<dbReference type="RefSeq" id="XP_047759411.1">
    <property type="nucleotide sequence ID" value="XM_047907900.1"/>
</dbReference>
<organism evidence="1 2">
    <name type="scientific">Passalora fulva</name>
    <name type="common">Tomato leaf mold</name>
    <name type="synonym">Cladosporium fulvum</name>
    <dbReference type="NCBI Taxonomy" id="5499"/>
    <lineage>
        <taxon>Eukaryota</taxon>
        <taxon>Fungi</taxon>
        <taxon>Dikarya</taxon>
        <taxon>Ascomycota</taxon>
        <taxon>Pezizomycotina</taxon>
        <taxon>Dothideomycetes</taxon>
        <taxon>Dothideomycetidae</taxon>
        <taxon>Mycosphaerellales</taxon>
        <taxon>Mycosphaerellaceae</taxon>
        <taxon>Fulvia</taxon>
    </lineage>
</organism>
<accession>A0A9Q8P6D8</accession>
<dbReference type="Gene3D" id="3.80.10.10">
    <property type="entry name" value="Ribonuclease Inhibitor"/>
    <property type="match status" value="1"/>
</dbReference>
<dbReference type="KEGG" id="ffu:CLAFUR5_08752"/>
<reference evidence="1" key="2">
    <citation type="journal article" date="2022" name="Microb. Genom.">
        <title>A chromosome-scale genome assembly of the tomato pathogen Cladosporium fulvum reveals a compartmentalized genome architecture and the presence of a dispensable chromosome.</title>
        <authorList>
            <person name="Zaccaron A.Z."/>
            <person name="Chen L.H."/>
            <person name="Samaras A."/>
            <person name="Stergiopoulos I."/>
        </authorList>
    </citation>
    <scope>NUCLEOTIDE SEQUENCE</scope>
    <source>
        <strain evidence="1">Race5_Kim</strain>
    </source>
</reference>
<name>A0A9Q8P6D8_PASFU</name>
<proteinExistence type="predicted"/>
<reference evidence="1" key="1">
    <citation type="submission" date="2021-12" db="EMBL/GenBank/DDBJ databases">
        <authorList>
            <person name="Zaccaron A."/>
            <person name="Stergiopoulos I."/>
        </authorList>
    </citation>
    <scope>NUCLEOTIDE SEQUENCE</scope>
    <source>
        <strain evidence="1">Race5_Kim</strain>
    </source>
</reference>
<dbReference type="EMBL" id="CP090165">
    <property type="protein sequence ID" value="UJO15045.1"/>
    <property type="molecule type" value="Genomic_DNA"/>
</dbReference>
<evidence type="ECO:0008006" key="3">
    <source>
        <dbReference type="Google" id="ProtNLM"/>
    </source>
</evidence>
<sequence>MIIERYDLDYLTTLFENCRALDKLTLAIGPGPNTYFNLVEADFKECLLLPGTQHDATRRDDQTFLRLLHALDTSGREIKHKNLAERVMSTLETLQLQLTTHLSDDGFMGDYFDRRHQGLNMWLKSASRLRTLRLSMPDSGDELSVQIEEIIKDTTWPELQELSLSGFDTTEGELVDLLLCHKRTLRLLSLSCIYLHHGTRSRTWTRLAGTLPELRHKGFFAQGETINAHRDHVEDITLNGGEVVEMYEEGYTGITQAYMKLLEDGHDGRYPEDVPGYSPPCEVGTPGTYDDDLEGFYDFC</sequence>
<dbReference type="Proteomes" id="UP000756132">
    <property type="component" value="Chromosome 3"/>
</dbReference>
<evidence type="ECO:0000313" key="1">
    <source>
        <dbReference type="EMBL" id="UJO15045.1"/>
    </source>
</evidence>
<dbReference type="AlphaFoldDB" id="A0A9Q8P6D8"/>
<dbReference type="SUPFAM" id="SSF52047">
    <property type="entry name" value="RNI-like"/>
    <property type="match status" value="1"/>
</dbReference>
<keyword evidence="2" id="KW-1185">Reference proteome</keyword>
<gene>
    <name evidence="1" type="ORF">CLAFUR5_08752</name>
</gene>
<dbReference type="GeneID" id="71988630"/>
<protein>
    <recommendedName>
        <fullName evidence="3">F-box domain protein</fullName>
    </recommendedName>
</protein>